<dbReference type="InterPro" id="IPR012657">
    <property type="entry name" value="23S_rRNA-intervening_sequence"/>
</dbReference>
<dbReference type="InterPro" id="IPR036583">
    <property type="entry name" value="23S_rRNA_IVS_sf"/>
</dbReference>
<organism evidence="1 2">
    <name type="scientific">Flavobacterium ichthyis</name>
    <dbReference type="NCBI Taxonomy" id="2698827"/>
    <lineage>
        <taxon>Bacteria</taxon>
        <taxon>Pseudomonadati</taxon>
        <taxon>Bacteroidota</taxon>
        <taxon>Flavobacteriia</taxon>
        <taxon>Flavobacteriales</taxon>
        <taxon>Flavobacteriaceae</taxon>
        <taxon>Flavobacterium</taxon>
    </lineage>
</organism>
<dbReference type="Proteomes" id="UP000798602">
    <property type="component" value="Unassembled WGS sequence"/>
</dbReference>
<name>A0ABW9Z5K8_9FLAO</name>
<dbReference type="PANTHER" id="PTHR38471">
    <property type="entry name" value="FOUR HELIX BUNDLE PROTEIN"/>
    <property type="match status" value="1"/>
</dbReference>
<gene>
    <name evidence="1" type="ORF">GV828_01880</name>
</gene>
<sequence>MKEVLKNRTKAFAVQIVKMADGLPHKQIGWTITNQIVRSATSVAANYRAVCRAKSDKDFISKMGTVIEEADETLFWLELIVELELIPKNEIELLMNENNELISIFVASVKTIKKRLSDG</sequence>
<dbReference type="SUPFAM" id="SSF158446">
    <property type="entry name" value="IVS-encoded protein-like"/>
    <property type="match status" value="1"/>
</dbReference>
<protein>
    <submittedName>
        <fullName evidence="1">Four helix bundle protein</fullName>
    </submittedName>
</protein>
<dbReference type="Gene3D" id="1.20.1440.60">
    <property type="entry name" value="23S rRNA-intervening sequence"/>
    <property type="match status" value="1"/>
</dbReference>
<evidence type="ECO:0000313" key="1">
    <source>
        <dbReference type="EMBL" id="NBL63944.1"/>
    </source>
</evidence>
<dbReference type="EMBL" id="JAABLM010000002">
    <property type="protein sequence ID" value="NBL63944.1"/>
    <property type="molecule type" value="Genomic_DNA"/>
</dbReference>
<accession>A0ABW9Z5K8</accession>
<dbReference type="PANTHER" id="PTHR38471:SF2">
    <property type="entry name" value="FOUR HELIX BUNDLE PROTEIN"/>
    <property type="match status" value="1"/>
</dbReference>
<dbReference type="Pfam" id="PF05635">
    <property type="entry name" value="23S_rRNA_IVP"/>
    <property type="match status" value="1"/>
</dbReference>
<proteinExistence type="predicted"/>
<reference evidence="2" key="1">
    <citation type="submission" date="2020-01" db="EMBL/GenBank/DDBJ databases">
        <title>Sphingomonas sp. strain CSW-10.</title>
        <authorList>
            <person name="Chen W.-M."/>
        </authorList>
    </citation>
    <scope>NUCLEOTIDE SEQUENCE [LARGE SCALE GENOMIC DNA]</scope>
    <source>
        <strain evidence="2">NST-5</strain>
    </source>
</reference>
<comment type="caution">
    <text evidence="1">The sequence shown here is derived from an EMBL/GenBank/DDBJ whole genome shotgun (WGS) entry which is preliminary data.</text>
</comment>
<dbReference type="NCBIfam" id="TIGR02436">
    <property type="entry name" value="four helix bundle protein"/>
    <property type="match status" value="1"/>
</dbReference>
<dbReference type="PIRSF" id="PIRSF035652">
    <property type="entry name" value="CHP02436"/>
    <property type="match status" value="1"/>
</dbReference>
<evidence type="ECO:0000313" key="2">
    <source>
        <dbReference type="Proteomes" id="UP000798602"/>
    </source>
</evidence>
<keyword evidence="2" id="KW-1185">Reference proteome</keyword>
<dbReference type="RefSeq" id="WP_166535772.1">
    <property type="nucleotide sequence ID" value="NZ_JAABLM010000002.1"/>
</dbReference>